<keyword evidence="11" id="KW-1185">Reference proteome</keyword>
<evidence type="ECO:0000256" key="5">
    <source>
        <dbReference type="ARBA" id="ARBA00022741"/>
    </source>
</evidence>
<dbReference type="InterPro" id="IPR003661">
    <property type="entry name" value="HisK_dim/P_dom"/>
</dbReference>
<dbReference type="EC" id="2.7.13.3" evidence="2"/>
<evidence type="ECO:0000256" key="3">
    <source>
        <dbReference type="ARBA" id="ARBA00022553"/>
    </source>
</evidence>
<organism evidence="10 11">
    <name type="scientific">Candidatus Brocadia sinica JPN1</name>
    <dbReference type="NCBI Taxonomy" id="1197129"/>
    <lineage>
        <taxon>Bacteria</taxon>
        <taxon>Pseudomonadati</taxon>
        <taxon>Planctomycetota</taxon>
        <taxon>Candidatus Brocadiia</taxon>
        <taxon>Candidatus Brocadiales</taxon>
        <taxon>Candidatus Brocadiaceae</taxon>
        <taxon>Candidatus Brocadia</taxon>
    </lineage>
</organism>
<name>A0ABQ0K0K6_9BACT</name>
<protein>
    <recommendedName>
        <fullName evidence="2">histidine kinase</fullName>
        <ecNumber evidence="2">2.7.13.3</ecNumber>
    </recommendedName>
</protein>
<dbReference type="PRINTS" id="PR00344">
    <property type="entry name" value="BCTRLSENSOR"/>
</dbReference>
<dbReference type="PANTHER" id="PTHR43065:SF10">
    <property type="entry name" value="PEROXIDE STRESS-ACTIVATED HISTIDINE KINASE MAK3"/>
    <property type="match status" value="1"/>
</dbReference>
<dbReference type="PANTHER" id="PTHR43065">
    <property type="entry name" value="SENSOR HISTIDINE KINASE"/>
    <property type="match status" value="1"/>
</dbReference>
<sequence length="230" mass="25650">MLSERLAFVGTLAGGLAHEIKNPLSTLNINLQLLMEDVQSMTGENSKKVHVKIEALQKEVQRLDEILNDFLRFARGQKLELEDRNINEVVDEVVDFVTPEIKQKNIVILKSYDAHLPPCRIDSNLIKQAILNVIINAEQAMQNGGELMIRTSGNKKYIQIDITDTGAGIPKGIIDKIFQVYFSTKKTGTGLGLPTTKRIVEEHKGIIAVQSEEGKGTNFSIKLPLNLNIY</sequence>
<dbReference type="InterPro" id="IPR005467">
    <property type="entry name" value="His_kinase_dom"/>
</dbReference>
<dbReference type="SUPFAM" id="SSF47384">
    <property type="entry name" value="Homodimeric domain of signal transducing histidine kinase"/>
    <property type="match status" value="1"/>
</dbReference>
<accession>A0ABQ0K0K6</accession>
<proteinExistence type="predicted"/>
<evidence type="ECO:0000313" key="11">
    <source>
        <dbReference type="Proteomes" id="UP000032309"/>
    </source>
</evidence>
<dbReference type="Proteomes" id="UP000032309">
    <property type="component" value="Unassembled WGS sequence"/>
</dbReference>
<dbReference type="Gene3D" id="3.30.565.10">
    <property type="entry name" value="Histidine kinase-like ATPase, C-terminal domain"/>
    <property type="match status" value="1"/>
</dbReference>
<reference evidence="11" key="1">
    <citation type="journal article" date="2015" name="Genome Announc.">
        <title>Draft Genome Sequence of an Anaerobic Ammonium-Oxidizing Bacterium, "Candidatus Brocadia sinica".</title>
        <authorList>
            <person name="Oshiki M."/>
            <person name="Shinyako-Hata K."/>
            <person name="Satoh H."/>
            <person name="Okabe S."/>
        </authorList>
    </citation>
    <scope>NUCLEOTIDE SEQUENCE [LARGE SCALE GENOMIC DNA]</scope>
    <source>
        <strain evidence="11">JPN1</strain>
    </source>
</reference>
<evidence type="ECO:0000256" key="4">
    <source>
        <dbReference type="ARBA" id="ARBA00022679"/>
    </source>
</evidence>
<evidence type="ECO:0000256" key="1">
    <source>
        <dbReference type="ARBA" id="ARBA00000085"/>
    </source>
</evidence>
<gene>
    <name evidence="10" type="ORF">BROSI_A3147</name>
</gene>
<comment type="catalytic activity">
    <reaction evidence="1">
        <text>ATP + protein L-histidine = ADP + protein N-phospho-L-histidine.</text>
        <dbReference type="EC" id="2.7.13.3"/>
    </reaction>
</comment>
<keyword evidence="7" id="KW-0067">ATP-binding</keyword>
<evidence type="ECO:0000256" key="2">
    <source>
        <dbReference type="ARBA" id="ARBA00012438"/>
    </source>
</evidence>
<dbReference type="InterPro" id="IPR003594">
    <property type="entry name" value="HATPase_dom"/>
</dbReference>
<keyword evidence="4" id="KW-0808">Transferase</keyword>
<dbReference type="Gene3D" id="1.10.287.130">
    <property type="match status" value="1"/>
</dbReference>
<keyword evidence="5" id="KW-0547">Nucleotide-binding</keyword>
<dbReference type="Pfam" id="PF00512">
    <property type="entry name" value="HisKA"/>
    <property type="match status" value="1"/>
</dbReference>
<dbReference type="InterPro" id="IPR036097">
    <property type="entry name" value="HisK_dim/P_sf"/>
</dbReference>
<dbReference type="PROSITE" id="PS50109">
    <property type="entry name" value="HIS_KIN"/>
    <property type="match status" value="1"/>
</dbReference>
<dbReference type="Pfam" id="PF02518">
    <property type="entry name" value="HATPase_c"/>
    <property type="match status" value="1"/>
</dbReference>
<dbReference type="SMART" id="SM00387">
    <property type="entry name" value="HATPase_c"/>
    <property type="match status" value="1"/>
</dbReference>
<dbReference type="EMBL" id="BAFN01000001">
    <property type="protein sequence ID" value="GAN34609.1"/>
    <property type="molecule type" value="Genomic_DNA"/>
</dbReference>
<comment type="caution">
    <text evidence="10">The sequence shown here is derived from an EMBL/GenBank/DDBJ whole genome shotgun (WGS) entry which is preliminary data.</text>
</comment>
<evidence type="ECO:0000256" key="7">
    <source>
        <dbReference type="ARBA" id="ARBA00022840"/>
    </source>
</evidence>
<keyword evidence="6 10" id="KW-0418">Kinase</keyword>
<evidence type="ECO:0000313" key="10">
    <source>
        <dbReference type="EMBL" id="GAN34609.1"/>
    </source>
</evidence>
<evidence type="ECO:0000256" key="8">
    <source>
        <dbReference type="ARBA" id="ARBA00023012"/>
    </source>
</evidence>
<dbReference type="InterPro" id="IPR004358">
    <property type="entry name" value="Sig_transdc_His_kin-like_C"/>
</dbReference>
<dbReference type="InterPro" id="IPR036890">
    <property type="entry name" value="HATPase_C_sf"/>
</dbReference>
<dbReference type="SMART" id="SM00388">
    <property type="entry name" value="HisKA"/>
    <property type="match status" value="1"/>
</dbReference>
<evidence type="ECO:0000256" key="6">
    <source>
        <dbReference type="ARBA" id="ARBA00022777"/>
    </source>
</evidence>
<dbReference type="SUPFAM" id="SSF55874">
    <property type="entry name" value="ATPase domain of HSP90 chaperone/DNA topoisomerase II/histidine kinase"/>
    <property type="match status" value="1"/>
</dbReference>
<keyword evidence="3" id="KW-0597">Phosphoprotein</keyword>
<evidence type="ECO:0000259" key="9">
    <source>
        <dbReference type="PROSITE" id="PS50109"/>
    </source>
</evidence>
<keyword evidence="8" id="KW-0902">Two-component regulatory system</keyword>
<dbReference type="GO" id="GO:0016301">
    <property type="term" value="F:kinase activity"/>
    <property type="evidence" value="ECO:0007669"/>
    <property type="project" value="UniProtKB-KW"/>
</dbReference>
<feature type="domain" description="Histidine kinase" evidence="9">
    <location>
        <begin position="15"/>
        <end position="227"/>
    </location>
</feature>
<dbReference type="CDD" id="cd00082">
    <property type="entry name" value="HisKA"/>
    <property type="match status" value="1"/>
</dbReference>